<dbReference type="SUPFAM" id="SSF55961">
    <property type="entry name" value="Bet v1-like"/>
    <property type="match status" value="1"/>
</dbReference>
<evidence type="ECO:0000313" key="1">
    <source>
        <dbReference type="EMBL" id="OKL48045.1"/>
    </source>
</evidence>
<name>A0A1Q5PLV0_9ACTO</name>
<sequence>MDLSAAFTYPASLSQVHEMLLDPHYRTVRAEGRAVDSQVESESASGDVTLLSTLPLPPEMQTGPAAKVLGGAESISVRETVGPIEDDAFSYEVASSSRGIPVSGGLQCELRAEGEGVAVTVSGSVKVDVFLIGPMIESAIAGKTNQAVERELEAAKRYLAG</sequence>
<protein>
    <recommendedName>
        <fullName evidence="3">DUF2505 domain-containing protein</fullName>
    </recommendedName>
</protein>
<reference evidence="2" key="1">
    <citation type="submission" date="2016-11" db="EMBL/GenBank/DDBJ databases">
        <title>Actinomyces gypaetusis sp. nov. isolated from Gypaetus barbatus in Qinghai Tibet Plateau China.</title>
        <authorList>
            <person name="Meng X."/>
        </authorList>
    </citation>
    <scope>NUCLEOTIDE SEQUENCE [LARGE SCALE GENOMIC DNA]</scope>
    <source>
        <strain evidence="2">DSM 15383</strain>
    </source>
</reference>
<keyword evidence="2" id="KW-1185">Reference proteome</keyword>
<gene>
    <name evidence="1" type="ORF">BM477_06135</name>
</gene>
<dbReference type="Pfam" id="PF10698">
    <property type="entry name" value="DUF2505"/>
    <property type="match status" value="1"/>
</dbReference>
<dbReference type="Proteomes" id="UP000186465">
    <property type="component" value="Unassembled WGS sequence"/>
</dbReference>
<dbReference type="EMBL" id="MPDM01000006">
    <property type="protein sequence ID" value="OKL48045.1"/>
    <property type="molecule type" value="Genomic_DNA"/>
</dbReference>
<dbReference type="InterPro" id="IPR019639">
    <property type="entry name" value="DUF2505"/>
</dbReference>
<dbReference type="AlphaFoldDB" id="A0A1Q5PLV0"/>
<dbReference type="OrthoDB" id="3266819at2"/>
<proteinExistence type="predicted"/>
<comment type="caution">
    <text evidence="1">The sequence shown here is derived from an EMBL/GenBank/DDBJ whole genome shotgun (WGS) entry which is preliminary data.</text>
</comment>
<evidence type="ECO:0008006" key="3">
    <source>
        <dbReference type="Google" id="ProtNLM"/>
    </source>
</evidence>
<evidence type="ECO:0000313" key="2">
    <source>
        <dbReference type="Proteomes" id="UP000186465"/>
    </source>
</evidence>
<organism evidence="1 2">
    <name type="scientific">Boudabousia marimammalium</name>
    <dbReference type="NCBI Taxonomy" id="156892"/>
    <lineage>
        <taxon>Bacteria</taxon>
        <taxon>Bacillati</taxon>
        <taxon>Actinomycetota</taxon>
        <taxon>Actinomycetes</taxon>
        <taxon>Actinomycetales</taxon>
        <taxon>Actinomycetaceae</taxon>
        <taxon>Boudabousia</taxon>
    </lineage>
</organism>
<accession>A0A1Q5PLV0</accession>
<dbReference type="RefSeq" id="WP_075361813.1">
    <property type="nucleotide sequence ID" value="NZ_MPDM01000006.1"/>
</dbReference>
<dbReference type="STRING" id="156892.BM477_06135"/>